<organism evidence="3 4">
    <name type="scientific">Marixanthomonas spongiae</name>
    <dbReference type="NCBI Taxonomy" id="2174845"/>
    <lineage>
        <taxon>Bacteria</taxon>
        <taxon>Pseudomonadati</taxon>
        <taxon>Bacteroidota</taxon>
        <taxon>Flavobacteriia</taxon>
        <taxon>Flavobacteriales</taxon>
        <taxon>Flavobacteriaceae</taxon>
        <taxon>Marixanthomonas</taxon>
    </lineage>
</organism>
<dbReference type="Pfam" id="PF18962">
    <property type="entry name" value="Por_Secre_tail"/>
    <property type="match status" value="1"/>
</dbReference>
<evidence type="ECO:0000259" key="2">
    <source>
        <dbReference type="Pfam" id="PF18962"/>
    </source>
</evidence>
<proteinExistence type="predicted"/>
<accession>A0A2U0I0R5</accession>
<comment type="caution">
    <text evidence="3">The sequence shown here is derived from an EMBL/GenBank/DDBJ whole genome shotgun (WGS) entry which is preliminary data.</text>
</comment>
<dbReference type="NCBIfam" id="TIGR04183">
    <property type="entry name" value="Por_Secre_tail"/>
    <property type="match status" value="1"/>
</dbReference>
<keyword evidence="4" id="KW-1185">Reference proteome</keyword>
<protein>
    <recommendedName>
        <fullName evidence="2">Secretion system C-terminal sorting domain-containing protein</fullName>
    </recommendedName>
</protein>
<evidence type="ECO:0000313" key="4">
    <source>
        <dbReference type="Proteomes" id="UP000245962"/>
    </source>
</evidence>
<dbReference type="OrthoDB" id="1438489at2"/>
<dbReference type="InterPro" id="IPR026444">
    <property type="entry name" value="Secre_tail"/>
</dbReference>
<sequence length="319" mass="36372">MRYLKKLLYLTGFFLLKYHYRPNIMKNILLFITLVLGVTQLYSQNDCSQDDGTFQYRAHLTLENVPIDFNKNDFLTFIIGLDNISNQDLNTLTDHVTSVSKTIPSLNPHKSITIVATTEIYSILDELNNSIEFQYCVIRDCTQNDGTYSYYSTLTNGPIANDFDKNDFIDYVTELDDISTDDLAIITEHITAVYKAFPSSQSDFLKRTVVIDATADLYSILESLNNAIEFHECIDDAIILGLNDSRSINFSIIHPNPTKNIFNISNLKHGTIKVMDSQGRMVRKFKAGDSYSVKDLPKGIYFVQIQSGNYKTVRQLIKN</sequence>
<evidence type="ECO:0000256" key="1">
    <source>
        <dbReference type="ARBA" id="ARBA00022729"/>
    </source>
</evidence>
<keyword evidence="1" id="KW-0732">Signal</keyword>
<dbReference type="AlphaFoldDB" id="A0A2U0I0R5"/>
<dbReference type="Proteomes" id="UP000245962">
    <property type="component" value="Unassembled WGS sequence"/>
</dbReference>
<dbReference type="EMBL" id="QEHR01000005">
    <property type="protein sequence ID" value="PVW14694.1"/>
    <property type="molecule type" value="Genomic_DNA"/>
</dbReference>
<evidence type="ECO:0000313" key="3">
    <source>
        <dbReference type="EMBL" id="PVW14694.1"/>
    </source>
</evidence>
<gene>
    <name evidence="3" type="ORF">DDV96_09250</name>
</gene>
<name>A0A2U0I0R5_9FLAO</name>
<feature type="domain" description="Secretion system C-terminal sorting" evidence="2">
    <location>
        <begin position="253"/>
        <end position="317"/>
    </location>
</feature>
<reference evidence="3 4" key="1">
    <citation type="submission" date="2018-04" db="EMBL/GenBank/DDBJ databases">
        <title>Marixanthomonas spongiae HN-E44 sp. nov., isolated from a marine sponge.</title>
        <authorList>
            <person name="Luo L."/>
            <person name="Zhuang L."/>
        </authorList>
    </citation>
    <scope>NUCLEOTIDE SEQUENCE [LARGE SCALE GENOMIC DNA]</scope>
    <source>
        <strain evidence="3 4">HN-E44</strain>
    </source>
</reference>